<comment type="caution">
    <text evidence="3">The sequence shown here is derived from an EMBL/GenBank/DDBJ whole genome shotgun (WGS) entry which is preliminary data.</text>
</comment>
<feature type="domain" description="Asl1-like glycosyl hydrolase catalytic" evidence="1">
    <location>
        <begin position="50"/>
        <end position="263"/>
    </location>
</feature>
<evidence type="ECO:0000313" key="3">
    <source>
        <dbReference type="EMBL" id="KFX46366.1"/>
    </source>
</evidence>
<gene>
    <name evidence="3" type="ORF">GQ26_0191030</name>
    <name evidence="2" type="ORF">GQ26_0300190</name>
</gene>
<dbReference type="InterPro" id="IPR024655">
    <property type="entry name" value="Asl1_glyco_hydro_catalytic"/>
</dbReference>
<proteinExistence type="predicted"/>
<reference evidence="2" key="2">
    <citation type="journal article" date="2014" name="PLoS Genet.">
        <title>Signature gene expression reveals novel clues to the molecular mechanisms of dimorphic transition in Penicillium marneffei.</title>
        <authorList>
            <person name="Yang E."/>
            <person name="Wang G."/>
            <person name="Cai J."/>
            <person name="Woo P.C."/>
            <person name="Lau S.K."/>
            <person name="Yuen K.-Y."/>
            <person name="Chow W.-N."/>
            <person name="Lin X."/>
        </authorList>
    </citation>
    <scope>NUCLEOTIDE SEQUENCE</scope>
    <source>
        <strain evidence="2">PM1</strain>
    </source>
</reference>
<organism evidence="3">
    <name type="scientific">Talaromyces marneffei PM1</name>
    <dbReference type="NCBI Taxonomy" id="1077442"/>
    <lineage>
        <taxon>Eukaryota</taxon>
        <taxon>Fungi</taxon>
        <taxon>Dikarya</taxon>
        <taxon>Ascomycota</taxon>
        <taxon>Pezizomycotina</taxon>
        <taxon>Eurotiomycetes</taxon>
        <taxon>Eurotiomycetidae</taxon>
        <taxon>Eurotiales</taxon>
        <taxon>Trichocomaceae</taxon>
        <taxon>Talaromyces</taxon>
        <taxon>Talaromyces sect. Talaromyces</taxon>
    </lineage>
</organism>
<protein>
    <submittedName>
        <fullName evidence="3">Alkali-sensitive linkage protein 1</fullName>
    </submittedName>
</protein>
<dbReference type="Pfam" id="PF11790">
    <property type="entry name" value="Glyco_hydro_cc"/>
    <property type="match status" value="1"/>
</dbReference>
<reference evidence="3" key="1">
    <citation type="journal article" date="2014" name="PLoS Genet.">
        <title>Signature Gene Expression Reveals Novel Clues to the Molecular Mechanisms of Dimorphic Transition in Penicillium marneffei.</title>
        <authorList>
            <person name="Yang E."/>
            <person name="Wang G."/>
            <person name="Cai J."/>
            <person name="Woo P.C."/>
            <person name="Lau S.K."/>
            <person name="Yuen K.-Y."/>
            <person name="Chow W.-N."/>
            <person name="Lin X."/>
        </authorList>
    </citation>
    <scope>NUCLEOTIDE SEQUENCE [LARGE SCALE GENOMIC DNA]</scope>
    <source>
        <strain evidence="3">PM1</strain>
    </source>
</reference>
<dbReference type="SUPFAM" id="SSF51445">
    <property type="entry name" value="(Trans)glycosidases"/>
    <property type="match status" value="1"/>
</dbReference>
<dbReference type="InterPro" id="IPR017853">
    <property type="entry name" value="GH"/>
</dbReference>
<dbReference type="eggNOG" id="ENOG502RXK9">
    <property type="taxonomic scope" value="Eukaryota"/>
</dbReference>
<dbReference type="PANTHER" id="PTHR34154:SF10">
    <property type="entry name" value="ASL1-LIKE GLYCOSYL HYDROLASE CATALYTIC DOMAIN-CONTAINING PROTEIN"/>
    <property type="match status" value="1"/>
</dbReference>
<dbReference type="InterPro" id="IPR053183">
    <property type="entry name" value="ASL1"/>
</dbReference>
<dbReference type="EMBL" id="JPOX01000030">
    <property type="protein sequence ID" value="KFX44090.1"/>
    <property type="molecule type" value="Genomic_DNA"/>
</dbReference>
<dbReference type="GO" id="GO:0009277">
    <property type="term" value="C:fungal-type cell wall"/>
    <property type="evidence" value="ECO:0007669"/>
    <property type="project" value="TreeGrafter"/>
</dbReference>
<dbReference type="HOGENOM" id="CLU_040908_4_0_1"/>
<accession>A0A093VI55</accession>
<dbReference type="GO" id="GO:0071966">
    <property type="term" value="P:fungal-type cell wall polysaccharide metabolic process"/>
    <property type="evidence" value="ECO:0007669"/>
    <property type="project" value="TreeGrafter"/>
</dbReference>
<name>A0A093VI55_TALMA</name>
<sequence>MYVINAFLATMMATAAVAKPHNLHAEFHKRATSAATPSKLGSAYNDVSLVSLVSSASWAYNWNLESGGPVPSGVDYCPMLWGPKMYNGWNSAVTTALSSGSSCILGFNEPDMASQANMNPEQAAADYQTYITPLSGQATLVTPAVTNGGGDNLGLGWMKKWLAACNGACKPNVMAVHYYANADVSYFYDFINNATALAADNGMDSVWITEFQDTGSDADQVAFLREVIPWLDSNTAVGRYAYFYTAEGYLLTDKMLSTVGQTYVSTS</sequence>
<dbReference type="AlphaFoldDB" id="A0A093VI55"/>
<dbReference type="PANTHER" id="PTHR34154">
    <property type="entry name" value="ALKALI-SENSITIVE LINKAGE PROTEIN 1"/>
    <property type="match status" value="1"/>
</dbReference>
<evidence type="ECO:0000259" key="1">
    <source>
        <dbReference type="Pfam" id="PF11790"/>
    </source>
</evidence>
<evidence type="ECO:0000313" key="2">
    <source>
        <dbReference type="EMBL" id="KFX44090.1"/>
    </source>
</evidence>
<dbReference type="EMBL" id="JPOX01000019">
    <property type="protein sequence ID" value="KFX46366.1"/>
    <property type="molecule type" value="Genomic_DNA"/>
</dbReference>